<evidence type="ECO:0000313" key="3">
    <source>
        <dbReference type="Proteomes" id="UP001611339"/>
    </source>
</evidence>
<organism evidence="2 3">
    <name type="scientific">Streptomyces litmocidini</name>
    <dbReference type="NCBI Taxonomy" id="67318"/>
    <lineage>
        <taxon>Bacteria</taxon>
        <taxon>Bacillati</taxon>
        <taxon>Actinomycetota</taxon>
        <taxon>Actinomycetes</taxon>
        <taxon>Kitasatosporales</taxon>
        <taxon>Streptomycetaceae</taxon>
        <taxon>Streptomyces</taxon>
    </lineage>
</organism>
<protein>
    <submittedName>
        <fullName evidence="2">Uncharacterized protein</fullName>
    </submittedName>
</protein>
<name>A0ABW7U5M4_9ACTN</name>
<evidence type="ECO:0000313" key="2">
    <source>
        <dbReference type="EMBL" id="MFI1714909.1"/>
    </source>
</evidence>
<sequence>MRPDDRGRRSPRRAAHPSSSDFRHGLDGIEPEEPSDIKELPA</sequence>
<dbReference type="EMBL" id="JBIRUI010000006">
    <property type="protein sequence ID" value="MFI1714909.1"/>
    <property type="molecule type" value="Genomic_DNA"/>
</dbReference>
<dbReference type="RefSeq" id="WP_398709523.1">
    <property type="nucleotide sequence ID" value="NZ_JBIRUI010000006.1"/>
</dbReference>
<comment type="caution">
    <text evidence="2">The sequence shown here is derived from an EMBL/GenBank/DDBJ whole genome shotgun (WGS) entry which is preliminary data.</text>
</comment>
<reference evidence="2 3" key="1">
    <citation type="submission" date="2024-10" db="EMBL/GenBank/DDBJ databases">
        <title>The Natural Products Discovery Center: Release of the First 8490 Sequenced Strains for Exploring Actinobacteria Biosynthetic Diversity.</title>
        <authorList>
            <person name="Kalkreuter E."/>
            <person name="Kautsar S.A."/>
            <person name="Yang D."/>
            <person name="Bader C.D."/>
            <person name="Teijaro C.N."/>
            <person name="Fluegel L."/>
            <person name="Davis C.M."/>
            <person name="Simpson J.R."/>
            <person name="Lauterbach L."/>
            <person name="Steele A.D."/>
            <person name="Gui C."/>
            <person name="Meng S."/>
            <person name="Li G."/>
            <person name="Viehrig K."/>
            <person name="Ye F."/>
            <person name="Su P."/>
            <person name="Kiefer A.F."/>
            <person name="Nichols A."/>
            <person name="Cepeda A.J."/>
            <person name="Yan W."/>
            <person name="Fan B."/>
            <person name="Jiang Y."/>
            <person name="Adhikari A."/>
            <person name="Zheng C.-J."/>
            <person name="Schuster L."/>
            <person name="Cowan T.M."/>
            <person name="Smanski M.J."/>
            <person name="Chevrette M.G."/>
            <person name="De Carvalho L.P.S."/>
            <person name="Shen B."/>
        </authorList>
    </citation>
    <scope>NUCLEOTIDE SEQUENCE [LARGE SCALE GENOMIC DNA]</scope>
    <source>
        <strain evidence="2 3">NPDC020602</strain>
    </source>
</reference>
<accession>A0ABW7U5M4</accession>
<gene>
    <name evidence="2" type="ORF">ACH407_15240</name>
</gene>
<evidence type="ECO:0000256" key="1">
    <source>
        <dbReference type="SAM" id="MobiDB-lite"/>
    </source>
</evidence>
<dbReference type="Proteomes" id="UP001611339">
    <property type="component" value="Unassembled WGS sequence"/>
</dbReference>
<feature type="region of interest" description="Disordered" evidence="1">
    <location>
        <begin position="1"/>
        <end position="42"/>
    </location>
</feature>
<keyword evidence="3" id="KW-1185">Reference proteome</keyword>
<proteinExistence type="predicted"/>